<feature type="transmembrane region" description="Helical" evidence="1">
    <location>
        <begin position="57"/>
        <end position="77"/>
    </location>
</feature>
<evidence type="ECO:0000256" key="1">
    <source>
        <dbReference type="SAM" id="Phobius"/>
    </source>
</evidence>
<feature type="transmembrane region" description="Helical" evidence="1">
    <location>
        <begin position="34"/>
        <end position="51"/>
    </location>
</feature>
<gene>
    <name evidence="2" type="ORF">A2397_04560</name>
</gene>
<protein>
    <submittedName>
        <fullName evidence="2">Uncharacterized protein</fullName>
    </submittedName>
</protein>
<keyword evidence="1" id="KW-0812">Transmembrane</keyword>
<evidence type="ECO:0000313" key="2">
    <source>
        <dbReference type="EMBL" id="OGD10081.1"/>
    </source>
</evidence>
<accession>A0A1F4ZUQ8</accession>
<keyword evidence="1" id="KW-1133">Transmembrane helix</keyword>
<evidence type="ECO:0000313" key="3">
    <source>
        <dbReference type="Proteomes" id="UP000176424"/>
    </source>
</evidence>
<keyword evidence="1" id="KW-0472">Membrane</keyword>
<proteinExistence type="predicted"/>
<sequence>MTLEEAEKRLKIIEDRNKRVEVDKAWETSGFRKLLLITFTYLSIGLYMWAVGIDRPWLNAVIPSLGFLLSTLTLPIFKNWWINNNRKIK</sequence>
<dbReference type="AlphaFoldDB" id="A0A1F4ZUQ8"/>
<organism evidence="2 3">
    <name type="scientific">Candidatus Amesbacteria bacterium RIFOXYB1_FULL_44_23</name>
    <dbReference type="NCBI Taxonomy" id="1797263"/>
    <lineage>
        <taxon>Bacteria</taxon>
        <taxon>Candidatus Amesiibacteriota</taxon>
    </lineage>
</organism>
<dbReference type="Proteomes" id="UP000176424">
    <property type="component" value="Unassembled WGS sequence"/>
</dbReference>
<dbReference type="EMBL" id="MEXR01000014">
    <property type="protein sequence ID" value="OGD10081.1"/>
    <property type="molecule type" value="Genomic_DNA"/>
</dbReference>
<dbReference type="STRING" id="1797263.A2397_04560"/>
<name>A0A1F4ZUQ8_9BACT</name>
<reference evidence="2 3" key="1">
    <citation type="journal article" date="2016" name="Nat. Commun.">
        <title>Thousands of microbial genomes shed light on interconnected biogeochemical processes in an aquifer system.</title>
        <authorList>
            <person name="Anantharaman K."/>
            <person name="Brown C.T."/>
            <person name="Hug L.A."/>
            <person name="Sharon I."/>
            <person name="Castelle C.J."/>
            <person name="Probst A.J."/>
            <person name="Thomas B.C."/>
            <person name="Singh A."/>
            <person name="Wilkins M.J."/>
            <person name="Karaoz U."/>
            <person name="Brodie E.L."/>
            <person name="Williams K.H."/>
            <person name="Hubbard S.S."/>
            <person name="Banfield J.F."/>
        </authorList>
    </citation>
    <scope>NUCLEOTIDE SEQUENCE [LARGE SCALE GENOMIC DNA]</scope>
</reference>
<comment type="caution">
    <text evidence="2">The sequence shown here is derived from an EMBL/GenBank/DDBJ whole genome shotgun (WGS) entry which is preliminary data.</text>
</comment>